<dbReference type="InterPro" id="IPR002508">
    <property type="entry name" value="MurNAc-LAA_cat"/>
</dbReference>
<feature type="domain" description="MurNAc-LAA" evidence="3">
    <location>
        <begin position="30"/>
        <end position="241"/>
    </location>
</feature>
<evidence type="ECO:0000313" key="4">
    <source>
        <dbReference type="EMBL" id="MBB6049403.1"/>
    </source>
</evidence>
<reference evidence="4 5" key="1">
    <citation type="submission" date="2020-08" db="EMBL/GenBank/DDBJ databases">
        <title>Genomic Encyclopedia of Type Strains, Phase IV (KMG-IV): sequencing the most valuable type-strain genomes for metagenomic binning, comparative biology and taxonomic classification.</title>
        <authorList>
            <person name="Goeker M."/>
        </authorList>
    </citation>
    <scope>NUCLEOTIDE SEQUENCE [LARGE SCALE GENOMIC DNA]</scope>
    <source>
        <strain evidence="4 5">DSM 23562</strain>
    </source>
</reference>
<sequence length="250" mass="27145">MRRPAAPKSPKKKTPSKSSRAARVLQGTIVVLDPGHGGGDPGASRAGITEATLSYRMAATLAEVLKPLGAEVRFTARSAALRRRPVFGKPEPPLLAPIDATLPTGQRLNAGREVPEYLHARAAVAAKAWKQRRPHVVFMALHFDVSADPGDHGGFAMWDIRENHACSLACELTRRFGEAGLSGNRRPQPRPNDLGVLNPEFNPVRQKTLVELATISSASDRAKALDPKWRWRVARILAASIVACKKNKLI</sequence>
<name>A0A7W9SNT3_ARMRO</name>
<evidence type="ECO:0000256" key="1">
    <source>
        <dbReference type="ARBA" id="ARBA00022801"/>
    </source>
</evidence>
<accession>A0A7W9SNT3</accession>
<evidence type="ECO:0000256" key="2">
    <source>
        <dbReference type="SAM" id="MobiDB-lite"/>
    </source>
</evidence>
<dbReference type="AlphaFoldDB" id="A0A7W9SNT3"/>
<dbReference type="Proteomes" id="UP000520814">
    <property type="component" value="Unassembled WGS sequence"/>
</dbReference>
<dbReference type="PANTHER" id="PTHR30404:SF0">
    <property type="entry name" value="N-ACETYLMURAMOYL-L-ALANINE AMIDASE AMIC"/>
    <property type="match status" value="1"/>
</dbReference>
<organism evidence="4 5">
    <name type="scientific">Armatimonas rosea</name>
    <dbReference type="NCBI Taxonomy" id="685828"/>
    <lineage>
        <taxon>Bacteria</taxon>
        <taxon>Bacillati</taxon>
        <taxon>Armatimonadota</taxon>
        <taxon>Armatimonadia</taxon>
        <taxon>Armatimonadales</taxon>
        <taxon>Armatimonadaceae</taxon>
        <taxon>Armatimonas</taxon>
    </lineage>
</organism>
<dbReference type="GO" id="GO:0008745">
    <property type="term" value="F:N-acetylmuramoyl-L-alanine amidase activity"/>
    <property type="evidence" value="ECO:0007669"/>
    <property type="project" value="InterPro"/>
</dbReference>
<feature type="region of interest" description="Disordered" evidence="2">
    <location>
        <begin position="1"/>
        <end position="22"/>
    </location>
</feature>
<feature type="compositionally biased region" description="Basic residues" evidence="2">
    <location>
        <begin position="1"/>
        <end position="15"/>
    </location>
</feature>
<dbReference type="EMBL" id="JACHGW010000001">
    <property type="protein sequence ID" value="MBB6049403.1"/>
    <property type="molecule type" value="Genomic_DNA"/>
</dbReference>
<gene>
    <name evidence="4" type="ORF">HNQ39_001165</name>
</gene>
<dbReference type="GO" id="GO:0009253">
    <property type="term" value="P:peptidoglycan catabolic process"/>
    <property type="evidence" value="ECO:0007669"/>
    <property type="project" value="InterPro"/>
</dbReference>
<evidence type="ECO:0000259" key="3">
    <source>
        <dbReference type="Pfam" id="PF01520"/>
    </source>
</evidence>
<dbReference type="GO" id="GO:0030288">
    <property type="term" value="C:outer membrane-bounded periplasmic space"/>
    <property type="evidence" value="ECO:0007669"/>
    <property type="project" value="TreeGrafter"/>
</dbReference>
<proteinExistence type="predicted"/>
<protein>
    <submittedName>
        <fullName evidence="4">N-acetylmuramoyl-L-alanine amidase</fullName>
    </submittedName>
</protein>
<dbReference type="RefSeq" id="WP_184193011.1">
    <property type="nucleotide sequence ID" value="NZ_JACHGW010000001.1"/>
</dbReference>
<dbReference type="InterPro" id="IPR050695">
    <property type="entry name" value="N-acetylmuramoyl_amidase_3"/>
</dbReference>
<comment type="caution">
    <text evidence="4">The sequence shown here is derived from an EMBL/GenBank/DDBJ whole genome shotgun (WGS) entry which is preliminary data.</text>
</comment>
<keyword evidence="5" id="KW-1185">Reference proteome</keyword>
<dbReference type="Gene3D" id="3.40.630.40">
    <property type="entry name" value="Zn-dependent exopeptidases"/>
    <property type="match status" value="1"/>
</dbReference>
<keyword evidence="1" id="KW-0378">Hydrolase</keyword>
<dbReference type="PANTHER" id="PTHR30404">
    <property type="entry name" value="N-ACETYLMURAMOYL-L-ALANINE AMIDASE"/>
    <property type="match status" value="1"/>
</dbReference>
<feature type="region of interest" description="Disordered" evidence="2">
    <location>
        <begin position="179"/>
        <end position="199"/>
    </location>
</feature>
<evidence type="ECO:0000313" key="5">
    <source>
        <dbReference type="Proteomes" id="UP000520814"/>
    </source>
</evidence>
<dbReference type="SUPFAM" id="SSF53187">
    <property type="entry name" value="Zn-dependent exopeptidases"/>
    <property type="match status" value="1"/>
</dbReference>
<dbReference type="Pfam" id="PF01520">
    <property type="entry name" value="Amidase_3"/>
    <property type="match status" value="1"/>
</dbReference>